<dbReference type="GO" id="GO:0003978">
    <property type="term" value="F:UDP-glucose 4-epimerase activity"/>
    <property type="evidence" value="ECO:0007669"/>
    <property type="project" value="InterPro"/>
</dbReference>
<comment type="caution">
    <text evidence="6">The sequence shown here is derived from an EMBL/GenBank/DDBJ whole genome shotgun (WGS) entry which is preliminary data.</text>
</comment>
<keyword evidence="3" id="KW-0413">Isomerase</keyword>
<evidence type="ECO:0000256" key="2">
    <source>
        <dbReference type="ARBA" id="ARBA00023027"/>
    </source>
</evidence>
<dbReference type="PANTHER" id="PTHR43725:SF3">
    <property type="entry name" value="UDP-GLUCOSE 4-EPIMERASE (EUROFUNG)"/>
    <property type="match status" value="1"/>
</dbReference>
<organism evidence="6 7">
    <name type="scientific">Hymenoscyphus fraxineus</name>
    <dbReference type="NCBI Taxonomy" id="746836"/>
    <lineage>
        <taxon>Eukaryota</taxon>
        <taxon>Fungi</taxon>
        <taxon>Dikarya</taxon>
        <taxon>Ascomycota</taxon>
        <taxon>Pezizomycotina</taxon>
        <taxon>Leotiomycetes</taxon>
        <taxon>Helotiales</taxon>
        <taxon>Helotiaceae</taxon>
        <taxon>Hymenoscyphus</taxon>
    </lineage>
</organism>
<reference evidence="6" key="1">
    <citation type="submission" date="2021-07" db="EMBL/GenBank/DDBJ databases">
        <authorList>
            <person name="Durling M."/>
        </authorList>
    </citation>
    <scope>NUCLEOTIDE SEQUENCE</scope>
</reference>
<gene>
    <name evidence="6" type="ORF">HYFRA_00013095</name>
</gene>
<dbReference type="EMBL" id="CAJVRL010000091">
    <property type="protein sequence ID" value="CAG8959325.1"/>
    <property type="molecule type" value="Genomic_DNA"/>
</dbReference>
<evidence type="ECO:0000256" key="1">
    <source>
        <dbReference type="ARBA" id="ARBA00001911"/>
    </source>
</evidence>
<dbReference type="NCBIfam" id="TIGR01179">
    <property type="entry name" value="galE"/>
    <property type="match status" value="1"/>
</dbReference>
<feature type="domain" description="NAD-dependent epimerase/dehydratase" evidence="5">
    <location>
        <begin position="51"/>
        <end position="336"/>
    </location>
</feature>
<name>A0A9N9L7W2_9HELO</name>
<dbReference type="Proteomes" id="UP000696280">
    <property type="component" value="Unassembled WGS sequence"/>
</dbReference>
<evidence type="ECO:0000313" key="6">
    <source>
        <dbReference type="EMBL" id="CAG8959325.1"/>
    </source>
</evidence>
<evidence type="ECO:0000256" key="3">
    <source>
        <dbReference type="ARBA" id="ARBA00023235"/>
    </source>
</evidence>
<keyword evidence="7" id="KW-1185">Reference proteome</keyword>
<dbReference type="Gene3D" id="3.90.25.10">
    <property type="entry name" value="UDP-galactose 4-epimerase, domain 1"/>
    <property type="match status" value="1"/>
</dbReference>
<evidence type="ECO:0000256" key="4">
    <source>
        <dbReference type="SAM" id="MobiDB-lite"/>
    </source>
</evidence>
<dbReference type="Pfam" id="PF01370">
    <property type="entry name" value="Epimerase"/>
    <property type="match status" value="1"/>
</dbReference>
<dbReference type="SUPFAM" id="SSF51735">
    <property type="entry name" value="NAD(P)-binding Rossmann-fold domains"/>
    <property type="match status" value="1"/>
</dbReference>
<feature type="compositionally biased region" description="Polar residues" evidence="4">
    <location>
        <begin position="23"/>
        <end position="44"/>
    </location>
</feature>
<evidence type="ECO:0000313" key="7">
    <source>
        <dbReference type="Proteomes" id="UP000696280"/>
    </source>
</evidence>
<accession>A0A9N9L7W2</accession>
<dbReference type="InterPro" id="IPR001509">
    <property type="entry name" value="Epimerase_deHydtase"/>
</dbReference>
<evidence type="ECO:0000259" key="5">
    <source>
        <dbReference type="Pfam" id="PF01370"/>
    </source>
</evidence>
<keyword evidence="2" id="KW-0520">NAD</keyword>
<dbReference type="OrthoDB" id="9402762at2759"/>
<sequence>MSTFENFPLDDSFSISSSSPISRVSTPATVHSGFSETNSRTSPASSSDEFILVVGGLGYIGSHTSWELLKTGQNVIIIDNNCHSELSVLDKLDSLVDSDYKLSEAHPILDFYQVDYRDQEQMTSILSKYRSEPGSATKSKITGVIHFAAYKSVAESFKKPLQYYSNNVAGLVDFCTILGDFGIKNLIFSSSATVYGELANQGGRLTESMANNSSCHGLTNPYGRTKWVCEAILNDLASSDNEWNITALRYFNPIGADESGVLGEDPSGENLMPIVVKAMSGQLEALSVFGTNWDTPDGTAIRDFIHVSDLAMGHLAALKKSTGPDAETGYHVFNLGSGTGNSVMDIVSSMREVSGKAIPIVEKGRREGDVGVCIAEPSKSWTQLGWKTEKSLKTACYDVCRYLGYVS</sequence>
<proteinExistence type="predicted"/>
<dbReference type="GO" id="GO:0006012">
    <property type="term" value="P:galactose metabolic process"/>
    <property type="evidence" value="ECO:0007669"/>
    <property type="project" value="InterPro"/>
</dbReference>
<dbReference type="InterPro" id="IPR036291">
    <property type="entry name" value="NAD(P)-bd_dom_sf"/>
</dbReference>
<comment type="cofactor">
    <cofactor evidence="1">
        <name>NAD(+)</name>
        <dbReference type="ChEBI" id="CHEBI:57540"/>
    </cofactor>
</comment>
<dbReference type="InterPro" id="IPR005886">
    <property type="entry name" value="UDP_G4E"/>
</dbReference>
<dbReference type="PANTHER" id="PTHR43725">
    <property type="entry name" value="UDP-GLUCOSE 4-EPIMERASE"/>
    <property type="match status" value="1"/>
</dbReference>
<dbReference type="AlphaFoldDB" id="A0A9N9L7W2"/>
<feature type="region of interest" description="Disordered" evidence="4">
    <location>
        <begin position="15"/>
        <end position="44"/>
    </location>
</feature>
<protein>
    <recommendedName>
        <fullName evidence="5">NAD-dependent epimerase/dehydratase domain-containing protein</fullName>
    </recommendedName>
</protein>
<dbReference type="GO" id="GO:0005829">
    <property type="term" value="C:cytosol"/>
    <property type="evidence" value="ECO:0007669"/>
    <property type="project" value="TreeGrafter"/>
</dbReference>
<dbReference type="Gene3D" id="3.40.50.720">
    <property type="entry name" value="NAD(P)-binding Rossmann-like Domain"/>
    <property type="match status" value="1"/>
</dbReference>